<dbReference type="Proteomes" id="UP001432322">
    <property type="component" value="Unassembled WGS sequence"/>
</dbReference>
<keyword evidence="2" id="KW-1185">Reference proteome</keyword>
<proteinExistence type="predicted"/>
<accession>A0AAV5W7T1</accession>
<reference evidence="1" key="1">
    <citation type="submission" date="2023-10" db="EMBL/GenBank/DDBJ databases">
        <title>Genome assembly of Pristionchus species.</title>
        <authorList>
            <person name="Yoshida K."/>
            <person name="Sommer R.J."/>
        </authorList>
    </citation>
    <scope>NUCLEOTIDE SEQUENCE</scope>
    <source>
        <strain evidence="1">RS5133</strain>
    </source>
</reference>
<protein>
    <submittedName>
        <fullName evidence="1">Uncharacterized protein</fullName>
    </submittedName>
</protein>
<dbReference type="AlphaFoldDB" id="A0AAV5W7T1"/>
<organism evidence="1 2">
    <name type="scientific">Pristionchus fissidentatus</name>
    <dbReference type="NCBI Taxonomy" id="1538716"/>
    <lineage>
        <taxon>Eukaryota</taxon>
        <taxon>Metazoa</taxon>
        <taxon>Ecdysozoa</taxon>
        <taxon>Nematoda</taxon>
        <taxon>Chromadorea</taxon>
        <taxon>Rhabditida</taxon>
        <taxon>Rhabditina</taxon>
        <taxon>Diplogasteromorpha</taxon>
        <taxon>Diplogasteroidea</taxon>
        <taxon>Neodiplogasteridae</taxon>
        <taxon>Pristionchus</taxon>
    </lineage>
</organism>
<comment type="caution">
    <text evidence="1">The sequence shown here is derived from an EMBL/GenBank/DDBJ whole genome shotgun (WGS) entry which is preliminary data.</text>
</comment>
<sequence length="95" mass="11004">NAETQTQEDEFIVRSEKGDTVVDAETVEQLSVLESVHVEDISTIRNLRLENATAVRNLSKYHNKFVALMIDRNNLKCTLNVIDKERKTERVRFID</sequence>
<evidence type="ECO:0000313" key="2">
    <source>
        <dbReference type="Proteomes" id="UP001432322"/>
    </source>
</evidence>
<name>A0AAV5W7T1_9BILA</name>
<gene>
    <name evidence="1" type="ORF">PFISCL1PPCAC_19558</name>
</gene>
<evidence type="ECO:0000313" key="1">
    <source>
        <dbReference type="EMBL" id="GMT28261.1"/>
    </source>
</evidence>
<dbReference type="EMBL" id="BTSY01000005">
    <property type="protein sequence ID" value="GMT28261.1"/>
    <property type="molecule type" value="Genomic_DNA"/>
</dbReference>
<feature type="non-terminal residue" evidence="1">
    <location>
        <position position="1"/>
    </location>
</feature>